<evidence type="ECO:0000313" key="4">
    <source>
        <dbReference type="Proteomes" id="UP000643672"/>
    </source>
</evidence>
<dbReference type="GO" id="GO:0019154">
    <property type="term" value="F:glycolate dehydrogenase activity"/>
    <property type="evidence" value="ECO:0007669"/>
    <property type="project" value="UniProtKB-EC"/>
</dbReference>
<dbReference type="PANTHER" id="PTHR11748:SF103">
    <property type="entry name" value="GLYCOLATE OXIDASE SUBUNIT GLCE"/>
    <property type="match status" value="1"/>
</dbReference>
<evidence type="ECO:0000256" key="1">
    <source>
        <dbReference type="ARBA" id="ARBA00022827"/>
    </source>
</evidence>
<dbReference type="InterPro" id="IPR016166">
    <property type="entry name" value="FAD-bd_PCMH"/>
</dbReference>
<dbReference type="GO" id="GO:0071949">
    <property type="term" value="F:FAD binding"/>
    <property type="evidence" value="ECO:0007669"/>
    <property type="project" value="InterPro"/>
</dbReference>
<name>A0A8H9CGI2_9GAMM</name>
<reference evidence="3 4" key="1">
    <citation type="submission" date="2020-05" db="EMBL/GenBank/DDBJ databases">
        <authorList>
            <person name="Petersen J."/>
            <person name="Sayavedra L."/>
        </authorList>
    </citation>
    <scope>NUCLEOTIDE SEQUENCE [LARGE SCALE GENOMIC DNA]</scope>
    <source>
        <strain evidence="3">B thermophilus SOXS</strain>
    </source>
</reference>
<dbReference type="RefSeq" id="WP_202762538.1">
    <property type="nucleotide sequence ID" value="NZ_CAESAQ020000014.1"/>
</dbReference>
<comment type="caution">
    <text evidence="3">The sequence shown here is derived from an EMBL/GenBank/DDBJ whole genome shotgun (WGS) entry which is preliminary data.</text>
</comment>
<dbReference type="AlphaFoldDB" id="A0A8H9CGI2"/>
<dbReference type="Proteomes" id="UP000643672">
    <property type="component" value="Unassembled WGS sequence"/>
</dbReference>
<dbReference type="PROSITE" id="PS51387">
    <property type="entry name" value="FAD_PCMH"/>
    <property type="match status" value="1"/>
</dbReference>
<accession>A0A8H9CGI2</accession>
<proteinExistence type="predicted"/>
<dbReference type="EC" id="1.1.99.14" evidence="3"/>
<dbReference type="Pfam" id="PF01565">
    <property type="entry name" value="FAD_binding_4"/>
    <property type="match status" value="1"/>
</dbReference>
<keyword evidence="4" id="KW-1185">Reference proteome</keyword>
<gene>
    <name evidence="3" type="ORF">THERMOS_194</name>
</gene>
<feature type="domain" description="FAD-binding PCMH-type" evidence="2">
    <location>
        <begin position="1"/>
        <end position="139"/>
    </location>
</feature>
<dbReference type="Gene3D" id="3.30.465.10">
    <property type="match status" value="1"/>
</dbReference>
<organism evidence="3 4">
    <name type="scientific">Bathymodiolus thermophilus thioautotrophic gill symbiont</name>
    <dbReference type="NCBI Taxonomy" id="2360"/>
    <lineage>
        <taxon>Bacteria</taxon>
        <taxon>Pseudomonadati</taxon>
        <taxon>Pseudomonadota</taxon>
        <taxon>Gammaproteobacteria</taxon>
        <taxon>sulfur-oxidizing symbionts</taxon>
    </lineage>
</organism>
<dbReference type="EMBL" id="CAESAQ020000014">
    <property type="protein sequence ID" value="CAB5494941.1"/>
    <property type="molecule type" value="Genomic_DNA"/>
</dbReference>
<dbReference type="InterPro" id="IPR016169">
    <property type="entry name" value="FAD-bd_PCMH_sub2"/>
</dbReference>
<dbReference type="SUPFAM" id="SSF56176">
    <property type="entry name" value="FAD-binding/transporter-associated domain-like"/>
    <property type="match status" value="1"/>
</dbReference>
<keyword evidence="1" id="KW-0274">FAD</keyword>
<dbReference type="InterPro" id="IPR006094">
    <property type="entry name" value="Oxid_FAD_bind_N"/>
</dbReference>
<dbReference type="InterPro" id="IPR036318">
    <property type="entry name" value="FAD-bd_PCMH-like_sf"/>
</dbReference>
<dbReference type="PANTHER" id="PTHR11748">
    <property type="entry name" value="D-LACTATE DEHYDROGENASE"/>
    <property type="match status" value="1"/>
</dbReference>
<keyword evidence="3" id="KW-0560">Oxidoreductase</keyword>
<sequence>MPNRIHQLQQLVKEANNLHINSNWLAYSGIVEYHPEELVMTTKAGTKISEIQTELAKHNQALPFFVTPNTTIGATYAQGAQDLSDCILGVKIIDGTGDYLNFGGQVMKNVAGYDVSRLLVGSKGQFAIITQISFKVMPSTYIGKIERPCLSKNDQPIRQEIERRLKGVFDPRGIFNNVNN</sequence>
<evidence type="ECO:0000313" key="3">
    <source>
        <dbReference type="EMBL" id="CAB5494941.1"/>
    </source>
</evidence>
<protein>
    <submittedName>
        <fullName evidence="3">Glycolate dehydrogenase (EC, FAD-binding subunit GlcE)</fullName>
        <ecNumber evidence="3">1.1.99.14</ecNumber>
    </submittedName>
</protein>
<evidence type="ECO:0000259" key="2">
    <source>
        <dbReference type="PROSITE" id="PS51387"/>
    </source>
</evidence>
<keyword evidence="1" id="KW-0285">Flavoprotein</keyword>